<evidence type="ECO:0000313" key="5">
    <source>
        <dbReference type="EMBL" id="OUP57378.1"/>
    </source>
</evidence>
<name>A0A1Y4LL02_9FIRM</name>
<keyword evidence="1" id="KW-0805">Transcription regulation</keyword>
<dbReference type="SUPFAM" id="SSF46785">
    <property type="entry name" value="Winged helix' DNA-binding domain"/>
    <property type="match status" value="1"/>
</dbReference>
<organism evidence="5 6">
    <name type="scientific">Butyricicoccus pullicaecorum</name>
    <dbReference type="NCBI Taxonomy" id="501571"/>
    <lineage>
        <taxon>Bacteria</taxon>
        <taxon>Bacillati</taxon>
        <taxon>Bacillota</taxon>
        <taxon>Clostridia</taxon>
        <taxon>Eubacteriales</taxon>
        <taxon>Butyricicoccaceae</taxon>
        <taxon>Butyricicoccus</taxon>
    </lineage>
</organism>
<protein>
    <submittedName>
        <fullName evidence="5">MarR family transcriptional regulator</fullName>
    </submittedName>
</protein>
<reference evidence="6" key="1">
    <citation type="submission" date="2017-04" db="EMBL/GenBank/DDBJ databases">
        <title>Function of individual gut microbiota members based on whole genome sequencing of pure cultures obtained from chicken caecum.</title>
        <authorList>
            <person name="Medvecky M."/>
            <person name="Cejkova D."/>
            <person name="Polansky O."/>
            <person name="Karasova D."/>
            <person name="Kubasova T."/>
            <person name="Cizek A."/>
            <person name="Rychlik I."/>
        </authorList>
    </citation>
    <scope>NUCLEOTIDE SEQUENCE [LARGE SCALE GENOMIC DNA]</scope>
    <source>
        <strain evidence="6">An179</strain>
    </source>
</reference>
<dbReference type="PROSITE" id="PS50995">
    <property type="entry name" value="HTH_MARR_2"/>
    <property type="match status" value="1"/>
</dbReference>
<proteinExistence type="predicted"/>
<dbReference type="Gene3D" id="1.10.10.10">
    <property type="entry name" value="Winged helix-like DNA-binding domain superfamily/Winged helix DNA-binding domain"/>
    <property type="match status" value="1"/>
</dbReference>
<dbReference type="GO" id="GO:0003700">
    <property type="term" value="F:DNA-binding transcription factor activity"/>
    <property type="evidence" value="ECO:0007669"/>
    <property type="project" value="InterPro"/>
</dbReference>
<dbReference type="PANTHER" id="PTHR42756:SF1">
    <property type="entry name" value="TRANSCRIPTIONAL REPRESSOR OF EMRAB OPERON"/>
    <property type="match status" value="1"/>
</dbReference>
<dbReference type="AlphaFoldDB" id="A0A1Y4LL02"/>
<evidence type="ECO:0000256" key="1">
    <source>
        <dbReference type="ARBA" id="ARBA00023015"/>
    </source>
</evidence>
<keyword evidence="3" id="KW-0804">Transcription</keyword>
<keyword evidence="2" id="KW-0238">DNA-binding</keyword>
<dbReference type="PRINTS" id="PR00598">
    <property type="entry name" value="HTHMARR"/>
</dbReference>
<comment type="caution">
    <text evidence="5">The sequence shown here is derived from an EMBL/GenBank/DDBJ whole genome shotgun (WGS) entry which is preliminary data.</text>
</comment>
<dbReference type="PANTHER" id="PTHR42756">
    <property type="entry name" value="TRANSCRIPTIONAL REGULATOR, MARR"/>
    <property type="match status" value="1"/>
</dbReference>
<accession>A0A1Y4LL02</accession>
<evidence type="ECO:0000259" key="4">
    <source>
        <dbReference type="PROSITE" id="PS50995"/>
    </source>
</evidence>
<evidence type="ECO:0000256" key="3">
    <source>
        <dbReference type="ARBA" id="ARBA00023163"/>
    </source>
</evidence>
<feature type="domain" description="HTH marR-type" evidence="4">
    <location>
        <begin position="1"/>
        <end position="137"/>
    </location>
</feature>
<sequence length="143" mass="16607">MKTQGGFLITRIKQVGGRVFERILSEKNIDAFNGSQGRILYILWQKDGVPISELSKETGLATTTLTSMLDRMEAANLIYRDRGDKDRRKILIFLTEEAKGLEQDYNEVTEEISNIYYKGFSREEIEQLENYLHRILKNVEEVL</sequence>
<dbReference type="Pfam" id="PF01047">
    <property type="entry name" value="MarR"/>
    <property type="match status" value="1"/>
</dbReference>
<dbReference type="InterPro" id="IPR036390">
    <property type="entry name" value="WH_DNA-bd_sf"/>
</dbReference>
<gene>
    <name evidence="5" type="ORF">B5F15_09700</name>
</gene>
<evidence type="ECO:0000256" key="2">
    <source>
        <dbReference type="ARBA" id="ARBA00023125"/>
    </source>
</evidence>
<dbReference type="RefSeq" id="WP_087415225.1">
    <property type="nucleotide sequence ID" value="NZ_NFKL01000013.1"/>
</dbReference>
<dbReference type="Proteomes" id="UP000195326">
    <property type="component" value="Unassembled WGS sequence"/>
</dbReference>
<dbReference type="SMART" id="SM00347">
    <property type="entry name" value="HTH_MARR"/>
    <property type="match status" value="1"/>
</dbReference>
<dbReference type="EMBL" id="NFKL01000013">
    <property type="protein sequence ID" value="OUP57378.1"/>
    <property type="molecule type" value="Genomic_DNA"/>
</dbReference>
<evidence type="ECO:0000313" key="6">
    <source>
        <dbReference type="Proteomes" id="UP000195326"/>
    </source>
</evidence>
<dbReference type="InterPro" id="IPR000835">
    <property type="entry name" value="HTH_MarR-typ"/>
</dbReference>
<dbReference type="GO" id="GO:0003677">
    <property type="term" value="F:DNA binding"/>
    <property type="evidence" value="ECO:0007669"/>
    <property type="project" value="UniProtKB-KW"/>
</dbReference>
<dbReference type="InterPro" id="IPR036388">
    <property type="entry name" value="WH-like_DNA-bd_sf"/>
</dbReference>